<name>A0A1F6UWJ3_9BACT</name>
<accession>A0A1F6UWJ3</accession>
<keyword evidence="2" id="KW-1133">Transmembrane helix</keyword>
<feature type="coiled-coil region" evidence="1">
    <location>
        <begin position="6"/>
        <end position="33"/>
    </location>
</feature>
<reference evidence="3 4" key="1">
    <citation type="journal article" date="2016" name="Nat. Commun.">
        <title>Thousands of microbial genomes shed light on interconnected biogeochemical processes in an aquifer system.</title>
        <authorList>
            <person name="Anantharaman K."/>
            <person name="Brown C.T."/>
            <person name="Hug L.A."/>
            <person name="Sharon I."/>
            <person name="Castelle C.J."/>
            <person name="Probst A.J."/>
            <person name="Thomas B.C."/>
            <person name="Singh A."/>
            <person name="Wilkins M.J."/>
            <person name="Karaoz U."/>
            <person name="Brodie E.L."/>
            <person name="Williams K.H."/>
            <person name="Hubbard S.S."/>
            <person name="Banfield J.F."/>
        </authorList>
    </citation>
    <scope>NUCLEOTIDE SEQUENCE [LARGE SCALE GENOMIC DNA]</scope>
</reference>
<dbReference type="STRING" id="1801735.A2645_00585"/>
<evidence type="ECO:0000256" key="2">
    <source>
        <dbReference type="SAM" id="Phobius"/>
    </source>
</evidence>
<keyword evidence="1" id="KW-0175">Coiled coil</keyword>
<comment type="caution">
    <text evidence="3">The sequence shown here is derived from an EMBL/GenBank/DDBJ whole genome shotgun (WGS) entry which is preliminary data.</text>
</comment>
<protein>
    <submittedName>
        <fullName evidence="3">Uncharacterized protein</fullName>
    </submittedName>
</protein>
<evidence type="ECO:0000313" key="4">
    <source>
        <dbReference type="Proteomes" id="UP000182253"/>
    </source>
</evidence>
<feature type="transmembrane region" description="Helical" evidence="2">
    <location>
        <begin position="35"/>
        <end position="56"/>
    </location>
</feature>
<evidence type="ECO:0000256" key="1">
    <source>
        <dbReference type="SAM" id="Coils"/>
    </source>
</evidence>
<evidence type="ECO:0000313" key="3">
    <source>
        <dbReference type="EMBL" id="OGI61777.1"/>
    </source>
</evidence>
<dbReference type="AlphaFoldDB" id="A0A1F6UWJ3"/>
<keyword evidence="2" id="KW-0812">Transmembrane</keyword>
<organism evidence="3 4">
    <name type="scientific">Candidatus Nomurabacteria bacterium RIFCSPHIGHO2_01_FULL_39_9</name>
    <dbReference type="NCBI Taxonomy" id="1801735"/>
    <lineage>
        <taxon>Bacteria</taxon>
        <taxon>Candidatus Nomuraibacteriota</taxon>
    </lineage>
</organism>
<keyword evidence="2" id="KW-0472">Membrane</keyword>
<dbReference type="EMBL" id="MFTL01000009">
    <property type="protein sequence ID" value="OGI61777.1"/>
    <property type="molecule type" value="Genomic_DNA"/>
</dbReference>
<sequence length="91" mass="10152">MADEELKRMMEINTELVKENNKLLKKIRGATKRAIVFKIIYWLIILGIALGAFYYIQPFVDKAKEILGTVSGIGSSIPDIGGLLDQVNGKK</sequence>
<gene>
    <name evidence="3" type="ORF">A2645_00585</name>
</gene>
<proteinExistence type="predicted"/>
<dbReference type="Proteomes" id="UP000182253">
    <property type="component" value="Unassembled WGS sequence"/>
</dbReference>